<dbReference type="Proteomes" id="UP000243605">
    <property type="component" value="Unassembled WGS sequence"/>
</dbReference>
<dbReference type="AlphaFoldDB" id="A0A662Z8N1"/>
<evidence type="ECO:0000256" key="3">
    <source>
        <dbReference type="ARBA" id="ARBA00022597"/>
    </source>
</evidence>
<dbReference type="GO" id="GO:0015144">
    <property type="term" value="F:carbohydrate transmembrane transporter activity"/>
    <property type="evidence" value="ECO:0007669"/>
    <property type="project" value="InterPro"/>
</dbReference>
<keyword evidence="6" id="KW-0449">Lipoprotein</keyword>
<dbReference type="PRINTS" id="PR00181">
    <property type="entry name" value="MALTOSEBP"/>
</dbReference>
<dbReference type="PROSITE" id="PS01037">
    <property type="entry name" value="SBP_BACTERIAL_1"/>
    <property type="match status" value="1"/>
</dbReference>
<dbReference type="GO" id="GO:0042956">
    <property type="term" value="P:maltodextrin transmembrane transport"/>
    <property type="evidence" value="ECO:0007669"/>
    <property type="project" value="TreeGrafter"/>
</dbReference>
<evidence type="ECO:0000313" key="8">
    <source>
        <dbReference type="Proteomes" id="UP000243605"/>
    </source>
</evidence>
<dbReference type="RefSeq" id="WP_091476257.1">
    <property type="nucleotide sequence ID" value="NZ_FOIT01000006.1"/>
</dbReference>
<accession>A0A662Z8N1</accession>
<keyword evidence="8" id="KW-1185">Reference proteome</keyword>
<evidence type="ECO:0000256" key="5">
    <source>
        <dbReference type="ARBA" id="ARBA00030303"/>
    </source>
</evidence>
<keyword evidence="6" id="KW-0472">Membrane</keyword>
<comment type="similarity">
    <text evidence="1 6">Belongs to the bacterial solute-binding protein 1 family.</text>
</comment>
<gene>
    <name evidence="7" type="ORF">SAMN05192557_1878</name>
</gene>
<comment type="subcellular location">
    <subcellularLocation>
        <location evidence="6">Cell membrane</location>
        <topology evidence="6">Lipid-anchor</topology>
    </subcellularLocation>
</comment>
<dbReference type="InterPro" id="IPR006061">
    <property type="entry name" value="SBP_1_CS"/>
</dbReference>
<dbReference type="GO" id="GO:0015768">
    <property type="term" value="P:maltose transport"/>
    <property type="evidence" value="ECO:0007669"/>
    <property type="project" value="TreeGrafter"/>
</dbReference>
<dbReference type="PANTHER" id="PTHR30061">
    <property type="entry name" value="MALTOSE-BINDING PERIPLASMIC PROTEIN"/>
    <property type="match status" value="1"/>
</dbReference>
<feature type="signal peptide" evidence="6">
    <location>
        <begin position="1"/>
        <end position="24"/>
    </location>
</feature>
<dbReference type="Gene3D" id="3.40.190.10">
    <property type="entry name" value="Periplasmic binding protein-like II"/>
    <property type="match status" value="2"/>
</dbReference>
<evidence type="ECO:0000256" key="1">
    <source>
        <dbReference type="ARBA" id="ARBA00008520"/>
    </source>
</evidence>
<keyword evidence="6" id="KW-1003">Cell membrane</keyword>
<dbReference type="Pfam" id="PF13416">
    <property type="entry name" value="SBP_bac_8"/>
    <property type="match status" value="1"/>
</dbReference>
<dbReference type="GO" id="GO:1901982">
    <property type="term" value="F:maltose binding"/>
    <property type="evidence" value="ECO:0007669"/>
    <property type="project" value="TreeGrafter"/>
</dbReference>
<keyword evidence="3 6" id="KW-0762">Sugar transport</keyword>
<reference evidence="7 8" key="1">
    <citation type="submission" date="2016-10" db="EMBL/GenBank/DDBJ databases">
        <authorList>
            <person name="Varghese N."/>
            <person name="Submissions S."/>
        </authorList>
    </citation>
    <scope>NUCLEOTIDE SEQUENCE [LARGE SCALE GENOMIC DNA]</scope>
    <source>
        <strain evidence="7 8">IBRC-M10081</strain>
    </source>
</reference>
<dbReference type="InterPro" id="IPR006059">
    <property type="entry name" value="SBP"/>
</dbReference>
<evidence type="ECO:0000256" key="4">
    <source>
        <dbReference type="ARBA" id="ARBA00022729"/>
    </source>
</evidence>
<keyword evidence="2 6" id="KW-0813">Transport</keyword>
<keyword evidence="4 6" id="KW-0732">Signal</keyword>
<evidence type="ECO:0000256" key="2">
    <source>
        <dbReference type="ARBA" id="ARBA00022448"/>
    </source>
</evidence>
<dbReference type="SUPFAM" id="SSF53850">
    <property type="entry name" value="Periplasmic binding protein-like II"/>
    <property type="match status" value="1"/>
</dbReference>
<organism evidence="7 8">
    <name type="scientific">Aliicoccus persicus</name>
    <dbReference type="NCBI Taxonomy" id="930138"/>
    <lineage>
        <taxon>Bacteria</taxon>
        <taxon>Bacillati</taxon>
        <taxon>Bacillota</taxon>
        <taxon>Bacilli</taxon>
        <taxon>Bacillales</taxon>
        <taxon>Staphylococcaceae</taxon>
        <taxon>Aliicoccus</taxon>
    </lineage>
</organism>
<evidence type="ECO:0000256" key="6">
    <source>
        <dbReference type="RuleBase" id="RU365005"/>
    </source>
</evidence>
<dbReference type="EMBL" id="FOIT01000006">
    <property type="protein sequence ID" value="SEW15603.1"/>
    <property type="molecule type" value="Genomic_DNA"/>
</dbReference>
<feature type="chain" id="PRO_5039761301" description="Maltodextrin-binding protein" evidence="6">
    <location>
        <begin position="25"/>
        <end position="416"/>
    </location>
</feature>
<dbReference type="InterPro" id="IPR006060">
    <property type="entry name" value="Maltose/Cyclodextrin-bd"/>
</dbReference>
<dbReference type="OrthoDB" id="9766758at2"/>
<name>A0A662Z8N1_9STAP</name>
<dbReference type="GO" id="GO:0055052">
    <property type="term" value="C:ATP-binding cassette (ABC) transporter complex, substrate-binding subunit-containing"/>
    <property type="evidence" value="ECO:0007669"/>
    <property type="project" value="TreeGrafter"/>
</dbReference>
<sequence length="416" mass="45940">MKFKNFMYTGILASALVLSGIAIGNDEAVNAQDEPEKPESLTVWLDGDVQFEVYPEIFARFTEETGIEVEVSEIAMNDQLDQISLDGPAGNGPDIFQQPHDMIGSAYLQGLVKEINPEDVVDLDLFNENAIDAFTYDGHLLGLPFAAESIALYYNTDLVDEAPTTKEELEAIMEEYTDESSNQYGFLMESTNFYMAYAFLFSGDESIFSVDEEGNYDSADIQVASEGVIEQAEAYKEYFEQGYLSSNINGDVLDGLFLAGDAPVALTGPWKLAEYSEGLGDSLATAPLPEFDGEPMTPFMGVKGWMMNEYTENEYWALQLLQFMTNQESSQYVVDNMQESVPRSDVENDNELLATFDEQTASAVPMPNIPEMAQVWEPMENALVFISQGEDVTEILEEAKANIEANIEAAGGSSAE</sequence>
<protein>
    <recommendedName>
        <fullName evidence="5 6">Maltodextrin-binding protein</fullName>
    </recommendedName>
</protein>
<proteinExistence type="inferred from homology"/>
<dbReference type="PANTHER" id="PTHR30061:SF50">
    <property type="entry name" value="MALTOSE_MALTODEXTRIN-BINDING PERIPLASMIC PROTEIN"/>
    <property type="match status" value="1"/>
</dbReference>
<evidence type="ECO:0000313" key="7">
    <source>
        <dbReference type="EMBL" id="SEW15603.1"/>
    </source>
</evidence>